<comment type="similarity">
    <text evidence="14">Belongs to the DEAD box helicase family. DEAH subfamily. PRP16 sub-subfamily.</text>
</comment>
<dbReference type="GO" id="GO:0061630">
    <property type="term" value="F:ubiquitin protein ligase activity"/>
    <property type="evidence" value="ECO:0007669"/>
    <property type="project" value="UniProtKB-EC"/>
</dbReference>
<dbReference type="CDD" id="cd18791">
    <property type="entry name" value="SF2_C_RHA"/>
    <property type="match status" value="1"/>
</dbReference>
<dbReference type="Pfam" id="PF00271">
    <property type="entry name" value="Helicase_C"/>
    <property type="match status" value="1"/>
</dbReference>
<keyword evidence="12" id="KW-0862">Zinc</keyword>
<evidence type="ECO:0000256" key="4">
    <source>
        <dbReference type="ARBA" id="ARBA00022679"/>
    </source>
</evidence>
<dbReference type="GeneID" id="111137385"/>
<evidence type="ECO:0000256" key="14">
    <source>
        <dbReference type="ARBA" id="ARBA00038040"/>
    </source>
</evidence>
<dbReference type="Gene3D" id="1.20.120.1080">
    <property type="match status" value="1"/>
</dbReference>
<comment type="catalytic activity">
    <reaction evidence="1">
        <text>[E2 ubiquitin-conjugating enzyme]-S-ubiquitinyl-L-cysteine + [acceptor protein]-L-lysine = [E2 ubiquitin-conjugating enzyme]-L-cysteine + [acceptor protein]-N(6)-ubiquitinyl-L-lysine.</text>
        <dbReference type="EC" id="2.3.2.31"/>
    </reaction>
</comment>
<organism evidence="22 23">
    <name type="scientific">Crassostrea virginica</name>
    <name type="common">Eastern oyster</name>
    <dbReference type="NCBI Taxonomy" id="6565"/>
    <lineage>
        <taxon>Eukaryota</taxon>
        <taxon>Metazoa</taxon>
        <taxon>Spiralia</taxon>
        <taxon>Lophotrochozoa</taxon>
        <taxon>Mollusca</taxon>
        <taxon>Bivalvia</taxon>
        <taxon>Autobranchia</taxon>
        <taxon>Pteriomorphia</taxon>
        <taxon>Ostreida</taxon>
        <taxon>Ostreoidea</taxon>
        <taxon>Ostreidae</taxon>
        <taxon>Crassostrea</taxon>
    </lineage>
</organism>
<feature type="region of interest" description="Disordered" evidence="17">
    <location>
        <begin position="1"/>
        <end position="54"/>
    </location>
</feature>
<evidence type="ECO:0000256" key="3">
    <source>
        <dbReference type="ARBA" id="ARBA00012251"/>
    </source>
</evidence>
<feature type="compositionally biased region" description="Basic and acidic residues" evidence="17">
    <location>
        <begin position="45"/>
        <end position="54"/>
    </location>
</feature>
<proteinExistence type="inferred from homology"/>
<dbReference type="InterPro" id="IPR056245">
    <property type="entry name" value="KH_DEAH11/12"/>
</dbReference>
<evidence type="ECO:0000256" key="6">
    <source>
        <dbReference type="ARBA" id="ARBA00022737"/>
    </source>
</evidence>
<dbReference type="Pfam" id="PF22605">
    <property type="entry name" value="IBR_2"/>
    <property type="match status" value="1"/>
</dbReference>
<dbReference type="PROSITE" id="PS50089">
    <property type="entry name" value="ZF_RING_2"/>
    <property type="match status" value="1"/>
</dbReference>
<keyword evidence="9" id="KW-0833">Ubl conjugation pathway</keyword>
<keyword evidence="10" id="KW-0378">Hydrolase</keyword>
<dbReference type="SUPFAM" id="SSF52540">
    <property type="entry name" value="P-loop containing nucleoside triphosphate hydrolases"/>
    <property type="match status" value="1"/>
</dbReference>
<feature type="domain" description="RING-type" evidence="18">
    <location>
        <begin position="1496"/>
        <end position="1540"/>
    </location>
</feature>
<dbReference type="SMART" id="SM00487">
    <property type="entry name" value="DEXDc"/>
    <property type="match status" value="1"/>
</dbReference>
<keyword evidence="5" id="KW-0479">Metal-binding</keyword>
<dbReference type="Gene3D" id="1.20.120.1750">
    <property type="match status" value="1"/>
</dbReference>
<dbReference type="InterPro" id="IPR027417">
    <property type="entry name" value="P-loop_NTPase"/>
</dbReference>
<keyword evidence="16" id="KW-0175">Coiled coil</keyword>
<keyword evidence="13" id="KW-0067">ATP-binding</keyword>
<dbReference type="PROSITE" id="PS51194">
    <property type="entry name" value="HELICASE_CTER"/>
    <property type="match status" value="1"/>
</dbReference>
<dbReference type="InterPro" id="IPR014001">
    <property type="entry name" value="Helicase_ATP-bd"/>
</dbReference>
<dbReference type="InterPro" id="IPR002867">
    <property type="entry name" value="IBR_dom"/>
</dbReference>
<evidence type="ECO:0000256" key="17">
    <source>
        <dbReference type="SAM" id="MobiDB-lite"/>
    </source>
</evidence>
<evidence type="ECO:0000256" key="16">
    <source>
        <dbReference type="SAM" id="Coils"/>
    </source>
</evidence>
<dbReference type="KEGG" id="cvn:111137385"/>
<dbReference type="PROSITE" id="PS00518">
    <property type="entry name" value="ZF_RING_1"/>
    <property type="match status" value="1"/>
</dbReference>
<evidence type="ECO:0000256" key="7">
    <source>
        <dbReference type="ARBA" id="ARBA00022741"/>
    </source>
</evidence>
<reference evidence="23" key="1">
    <citation type="submission" date="2025-08" db="UniProtKB">
        <authorList>
            <consortium name="RefSeq"/>
        </authorList>
    </citation>
    <scope>IDENTIFICATION</scope>
    <source>
        <tissue evidence="23">Whole sample</tissue>
    </source>
</reference>
<evidence type="ECO:0000256" key="13">
    <source>
        <dbReference type="ARBA" id="ARBA00022840"/>
    </source>
</evidence>
<dbReference type="CDD" id="cd00590">
    <property type="entry name" value="RRM_SF"/>
    <property type="match status" value="1"/>
</dbReference>
<feature type="domain" description="RING-type" evidence="21">
    <location>
        <begin position="1492"/>
        <end position="1708"/>
    </location>
</feature>
<dbReference type="PROSITE" id="PS51873">
    <property type="entry name" value="TRIAD"/>
    <property type="match status" value="1"/>
</dbReference>
<evidence type="ECO:0000256" key="1">
    <source>
        <dbReference type="ARBA" id="ARBA00001798"/>
    </source>
</evidence>
<evidence type="ECO:0000256" key="10">
    <source>
        <dbReference type="ARBA" id="ARBA00022801"/>
    </source>
</evidence>
<dbReference type="InterPro" id="IPR007502">
    <property type="entry name" value="Helicase-assoc_dom"/>
</dbReference>
<keyword evidence="22" id="KW-1185">Reference proteome</keyword>
<evidence type="ECO:0000259" key="21">
    <source>
        <dbReference type="PROSITE" id="PS51873"/>
    </source>
</evidence>
<gene>
    <name evidence="23" type="primary">LOC111137385</name>
</gene>
<dbReference type="PROSITE" id="PS00690">
    <property type="entry name" value="DEAH_ATP_HELICASE"/>
    <property type="match status" value="1"/>
</dbReference>
<feature type="coiled-coil region" evidence="16">
    <location>
        <begin position="207"/>
        <end position="234"/>
    </location>
</feature>
<dbReference type="Pfam" id="PF24471">
    <property type="entry name" value="KH_DEAH11"/>
    <property type="match status" value="1"/>
</dbReference>
<sequence length="1709" mass="197384">MADRDYPRRARVNRGKGNRRKEGWKRKDLEGKSPRDSKQLSPENQETREKSERLLTKPGPTFNLIVFQPFKEEKEFLEYLRQKDLPPDIEYEIESFTLTGSKTSIFIHFPSNKAHKDFQSWIRQTRKIGFAVRFQREEKAKATKEFIEKNLQIIEERSTSILKNHQVKMLNTTEELTSICGTQQGKKKSQYIPLQEYERRQLLKKTLEDKSSELNAQKVEFENYEKDIKEQLKRQEGCSVLQNDIDQLLLNYDIECTRLEQALPIYAKRSEIVETVLRNQVCIILGETGSGKSTQLTQYLLQSELSKKGRIVCTQPRKVAAASLAQRVASEMKSTVADVVGYQCGIQKKVSEMTRAVYMTDHTLLNECLKDKFLYDYSCIIIDEAHERSIYTDILLGMIKKCLPRRPELRIIVTSATIDPELFVRYFKDCPVIRVSGRMYPVDIEWNDVSNEEDLEDFERKAVDKTLEIHDRESDGDILLFLTGQLEIERSIERLQWNLKDRSDHLILPLHGKLQTEEQNKIFKETPHGKRKIVISTNVAETSVTIPGIKYVLDTGLAKEMRYDPDKKVNSLKLVKITKSSADQRKGRAGRTSPGKCFRFYSKDDYDKMVTSSVPEILRTHIGHAILKLLQLNVNPMEFDFVESPPENAMETAFKELVMLGAVKDDKITKIGKWIAQLPLDPNLGVFVYNAISKRVGLEAIIIAASCTVSGNLFYRAGSNEQKDTCDKLKIPFCHTKGDHFTFLNVFKKWHIVPEKEKVQWCINNSINGRAMRNIRDIVNEVIFILKKEMNIPLKFELKDGTDNEKELQKLLFKAFQSNLSYFLGHEKAGYHFIDKDQQMVIHPSASFQSLAYYPKWVIIEKVLNTSREYAVNITEVQESDVKDALERKELIFDIEEIQRKRLEPIYKEFVGQQLQRQFVGPRWKHAKEIEKKLHSENKESVFVIDADRDKGEISIYAPEDKDEISHEALKLALDPIREKLQTEKVNIPIFPRCYNVKVSIGPGGEIQDLLCEDDYNSVYIYCSDDEFENNEELIDWLGQFGKIHNFFKRSPANTNQKYRGEVVFETSESAKRAVSKTRDKNSKIQAKPPVLKTDDSDAFKAKLTWCRRKPQSFGFVQIKNADTLNTVLTLSTMTKVSVGGSCVKISRSREKMDELYVQGLNALVSEDILREGVVEAFNISEDDVGKTFIPRQRVGVTTREILETCKTRLERHIGQYVDKKRFRVVLREPYPNDYYFNGYITFNDTDEGYEACSKLHNKIYLNDSVVSFTPEVHSRMYVLDRVFKRIEKKIRAFKENVKKEDRVTIDIKQNQTGNYIIGIDAESVDKMLKTRNTLLEILQGETLDMEAIPSLRHMFTRNGRSKIEEIMVKTHTLIVLNDRNTTISIHGEETDRALAIEEIKSFIENLGSSKLRIIDLKGEYQPSGLMKRIIQMHGIDLQGLKDAANLVSAELDHRKHRIKLLGSEEAIELAIRDVEVITQALLQDTHCKISTSPDCGICLCEVSETELYRLESCGHSYCKDCVNLHLKSAIEMKEFPLRCCYEGCSMLWAWSDINNMKKFGFCSLQNVISASLSCYVAQYPDKARYCITPDCQMVYKVSKEGGDRFVCSLCLTVLCKRCHVNYHTGLSCAMYQKRKQIDENDGLQEWLLRDQLNRDLCPKCYIGIEKHGGCQHMICTKCKSHICWICKAFFDTSPECYNHMHENHGTYM</sequence>
<dbReference type="SMART" id="SM00847">
    <property type="entry name" value="HA2"/>
    <property type="match status" value="1"/>
</dbReference>
<dbReference type="InterPro" id="IPR002464">
    <property type="entry name" value="DNA/RNA_helicase_DEAH_CS"/>
</dbReference>
<dbReference type="Pfam" id="PF00270">
    <property type="entry name" value="DEAD"/>
    <property type="match status" value="1"/>
</dbReference>
<evidence type="ECO:0000256" key="8">
    <source>
        <dbReference type="ARBA" id="ARBA00022771"/>
    </source>
</evidence>
<dbReference type="InterPro" id="IPR011545">
    <property type="entry name" value="DEAD/DEAH_box_helicase_dom"/>
</dbReference>
<dbReference type="PANTHER" id="PTHR18934:SF91">
    <property type="entry name" value="PRE-MRNA-SPLICING FACTOR ATP-DEPENDENT RNA HELICASE PRP16"/>
    <property type="match status" value="1"/>
</dbReference>
<evidence type="ECO:0000259" key="18">
    <source>
        <dbReference type="PROSITE" id="PS50089"/>
    </source>
</evidence>
<dbReference type="GO" id="GO:0016787">
    <property type="term" value="F:hydrolase activity"/>
    <property type="evidence" value="ECO:0007669"/>
    <property type="project" value="UniProtKB-KW"/>
</dbReference>
<dbReference type="Proteomes" id="UP000694844">
    <property type="component" value="Chromosome 5"/>
</dbReference>
<dbReference type="CDD" id="cd20335">
    <property type="entry name" value="BRcat_RBR"/>
    <property type="match status" value="1"/>
</dbReference>
<feature type="compositionally biased region" description="Basic residues" evidence="17">
    <location>
        <begin position="9"/>
        <end position="24"/>
    </location>
</feature>
<dbReference type="PROSITE" id="PS51192">
    <property type="entry name" value="HELICASE_ATP_BIND_1"/>
    <property type="match status" value="1"/>
</dbReference>
<evidence type="ECO:0000256" key="2">
    <source>
        <dbReference type="ARBA" id="ARBA00004906"/>
    </source>
</evidence>
<dbReference type="GO" id="GO:0005524">
    <property type="term" value="F:ATP binding"/>
    <property type="evidence" value="ECO:0007669"/>
    <property type="project" value="UniProtKB-KW"/>
</dbReference>
<comment type="pathway">
    <text evidence="2">Protein modification; protein ubiquitination.</text>
</comment>
<evidence type="ECO:0000313" key="22">
    <source>
        <dbReference type="Proteomes" id="UP000694844"/>
    </source>
</evidence>
<dbReference type="Gene3D" id="3.40.50.300">
    <property type="entry name" value="P-loop containing nucleotide triphosphate hydrolases"/>
    <property type="match status" value="2"/>
</dbReference>
<dbReference type="Gene3D" id="3.30.40.10">
    <property type="entry name" value="Zinc/RING finger domain, C3HC4 (zinc finger)"/>
    <property type="match status" value="1"/>
</dbReference>
<evidence type="ECO:0000256" key="12">
    <source>
        <dbReference type="ARBA" id="ARBA00022833"/>
    </source>
</evidence>
<dbReference type="InterPro" id="IPR044066">
    <property type="entry name" value="TRIAD_supradom"/>
</dbReference>
<dbReference type="InterPro" id="IPR054694">
    <property type="entry name" value="Parkin-like_IBR"/>
</dbReference>
<dbReference type="InterPro" id="IPR001650">
    <property type="entry name" value="Helicase_C-like"/>
</dbReference>
<keyword evidence="4" id="KW-0808">Transferase</keyword>
<dbReference type="SMART" id="SM00490">
    <property type="entry name" value="HELICc"/>
    <property type="match status" value="1"/>
</dbReference>
<dbReference type="CDD" id="cd22585">
    <property type="entry name" value="Rcat_RBR_DEAH12-like"/>
    <property type="match status" value="1"/>
</dbReference>
<evidence type="ECO:0000256" key="11">
    <source>
        <dbReference type="ARBA" id="ARBA00022806"/>
    </source>
</evidence>
<dbReference type="GO" id="GO:0008270">
    <property type="term" value="F:zinc ion binding"/>
    <property type="evidence" value="ECO:0007669"/>
    <property type="project" value="UniProtKB-KW"/>
</dbReference>
<accession>A0A8B8EX29</accession>
<evidence type="ECO:0000256" key="9">
    <source>
        <dbReference type="ARBA" id="ARBA00022786"/>
    </source>
</evidence>
<name>A0A8B8EX29_CRAVI</name>
<dbReference type="InterPro" id="IPR001841">
    <property type="entry name" value="Znf_RING"/>
</dbReference>
<protein>
    <recommendedName>
        <fullName evidence="3">RBR-type E3 ubiquitin transferase</fullName>
        <ecNumber evidence="3">2.3.2.31</ecNumber>
    </recommendedName>
</protein>
<dbReference type="InterPro" id="IPR017907">
    <property type="entry name" value="Znf_RING_CS"/>
</dbReference>
<dbReference type="CDD" id="cd17917">
    <property type="entry name" value="DEXHc_RHA-like"/>
    <property type="match status" value="1"/>
</dbReference>
<keyword evidence="7" id="KW-0547">Nucleotide-binding</keyword>
<dbReference type="OrthoDB" id="10009520at2759"/>
<dbReference type="SMART" id="SM00647">
    <property type="entry name" value="IBR"/>
    <property type="match status" value="2"/>
</dbReference>
<feature type="domain" description="Helicase C-terminal" evidence="20">
    <location>
        <begin position="454"/>
        <end position="635"/>
    </location>
</feature>
<keyword evidence="6" id="KW-0677">Repeat</keyword>
<dbReference type="GO" id="GO:0004386">
    <property type="term" value="F:helicase activity"/>
    <property type="evidence" value="ECO:0007669"/>
    <property type="project" value="UniProtKB-KW"/>
</dbReference>
<evidence type="ECO:0000256" key="5">
    <source>
        <dbReference type="ARBA" id="ARBA00022723"/>
    </source>
</evidence>
<evidence type="ECO:0000259" key="20">
    <source>
        <dbReference type="PROSITE" id="PS51194"/>
    </source>
</evidence>
<feature type="compositionally biased region" description="Basic and acidic residues" evidence="17">
    <location>
        <begin position="25"/>
        <end position="38"/>
    </location>
</feature>
<keyword evidence="11" id="KW-0347">Helicase</keyword>
<keyword evidence="8 15" id="KW-0863">Zinc-finger</keyword>
<dbReference type="SUPFAM" id="SSF57850">
    <property type="entry name" value="RING/U-box"/>
    <property type="match status" value="3"/>
</dbReference>
<feature type="domain" description="Helicase ATP-binding" evidence="19">
    <location>
        <begin position="273"/>
        <end position="436"/>
    </location>
</feature>
<dbReference type="RefSeq" id="XP_022344536.1">
    <property type="nucleotide sequence ID" value="XM_022488828.1"/>
</dbReference>
<dbReference type="InterPro" id="IPR013083">
    <property type="entry name" value="Znf_RING/FYVE/PHD"/>
</dbReference>
<evidence type="ECO:0000256" key="15">
    <source>
        <dbReference type="PROSITE-ProRule" id="PRU00175"/>
    </source>
</evidence>
<dbReference type="EC" id="2.3.2.31" evidence="3"/>
<evidence type="ECO:0000259" key="19">
    <source>
        <dbReference type="PROSITE" id="PS51192"/>
    </source>
</evidence>
<evidence type="ECO:0000313" key="23">
    <source>
        <dbReference type="RefSeq" id="XP_022344536.1"/>
    </source>
</evidence>
<dbReference type="GO" id="GO:0003723">
    <property type="term" value="F:RNA binding"/>
    <property type="evidence" value="ECO:0007669"/>
    <property type="project" value="TreeGrafter"/>
</dbReference>
<dbReference type="Pfam" id="PF01485">
    <property type="entry name" value="IBR"/>
    <property type="match status" value="1"/>
</dbReference>
<dbReference type="PANTHER" id="PTHR18934">
    <property type="entry name" value="ATP-DEPENDENT RNA HELICASE"/>
    <property type="match status" value="1"/>
</dbReference>